<name>A0A3R8RPZ5_9MICO</name>
<organism evidence="5 6">
    <name type="scientific">Brachybacterium paraconglomeratum</name>
    <dbReference type="NCBI Taxonomy" id="173362"/>
    <lineage>
        <taxon>Bacteria</taxon>
        <taxon>Bacillati</taxon>
        <taxon>Actinomycetota</taxon>
        <taxon>Actinomycetes</taxon>
        <taxon>Micrococcales</taxon>
        <taxon>Dermabacteraceae</taxon>
        <taxon>Brachybacterium</taxon>
    </lineage>
</organism>
<dbReference type="AlphaFoldDB" id="A0A3R8RPZ5"/>
<keyword evidence="6" id="KW-1185">Reference proteome</keyword>
<dbReference type="Proteomes" id="UP000274327">
    <property type="component" value="Unassembled WGS sequence"/>
</dbReference>
<dbReference type="NCBIfam" id="TIGR01007">
    <property type="entry name" value="eps_fam"/>
    <property type="match status" value="1"/>
</dbReference>
<protein>
    <submittedName>
        <fullName evidence="5">Uncharacterized protein</fullName>
    </submittedName>
</protein>
<gene>
    <name evidence="5" type="ORF">DS079_11590</name>
</gene>
<keyword evidence="4" id="KW-0812">Transmembrane</keyword>
<proteinExistence type="predicted"/>
<feature type="compositionally biased region" description="Polar residues" evidence="3">
    <location>
        <begin position="477"/>
        <end position="495"/>
    </location>
</feature>
<dbReference type="Gene3D" id="3.40.50.300">
    <property type="entry name" value="P-loop containing nucleotide triphosphate hydrolases"/>
    <property type="match status" value="1"/>
</dbReference>
<dbReference type="InterPro" id="IPR050445">
    <property type="entry name" value="Bact_polysacc_biosynth/exp"/>
</dbReference>
<feature type="transmembrane region" description="Helical" evidence="4">
    <location>
        <begin position="171"/>
        <end position="192"/>
    </location>
</feature>
<keyword evidence="1" id="KW-0547">Nucleotide-binding</keyword>
<reference evidence="5 6" key="1">
    <citation type="submission" date="2018-07" db="EMBL/GenBank/DDBJ databases">
        <title>Brachybacteriurn paraconglorneratum KCTC 9916.</title>
        <authorList>
            <person name="Li Y."/>
        </authorList>
    </citation>
    <scope>NUCLEOTIDE SEQUENCE [LARGE SCALE GENOMIC DNA]</scope>
    <source>
        <strain evidence="5 6">KCTC 9916</strain>
    </source>
</reference>
<feature type="region of interest" description="Disordered" evidence="3">
    <location>
        <begin position="456"/>
        <end position="495"/>
    </location>
</feature>
<keyword evidence="4" id="KW-1133">Transmembrane helix</keyword>
<evidence type="ECO:0000256" key="1">
    <source>
        <dbReference type="ARBA" id="ARBA00022741"/>
    </source>
</evidence>
<keyword evidence="2" id="KW-0067">ATP-binding</keyword>
<dbReference type="GO" id="GO:0005524">
    <property type="term" value="F:ATP binding"/>
    <property type="evidence" value="ECO:0007669"/>
    <property type="project" value="UniProtKB-KW"/>
</dbReference>
<keyword evidence="4" id="KW-0472">Membrane</keyword>
<dbReference type="GO" id="GO:0005886">
    <property type="term" value="C:plasma membrane"/>
    <property type="evidence" value="ECO:0007669"/>
    <property type="project" value="TreeGrafter"/>
</dbReference>
<accession>A0A3R8RPZ5</accession>
<evidence type="ECO:0000313" key="6">
    <source>
        <dbReference type="Proteomes" id="UP000274327"/>
    </source>
</evidence>
<dbReference type="CDD" id="cd05387">
    <property type="entry name" value="BY-kinase"/>
    <property type="match status" value="1"/>
</dbReference>
<evidence type="ECO:0000313" key="5">
    <source>
        <dbReference type="EMBL" id="RRR17926.1"/>
    </source>
</evidence>
<dbReference type="InterPro" id="IPR027417">
    <property type="entry name" value="P-loop_NTPase"/>
</dbReference>
<evidence type="ECO:0000256" key="4">
    <source>
        <dbReference type="SAM" id="Phobius"/>
    </source>
</evidence>
<sequence>MTIQRCFALVQERWRTALLASLLVLAAAAAAIWVQTPVYQASSSVFVRTGASGDVFDRTEASDYAVQRITTYADLATSPLVLDPVIESLDLQTDADSLASVLTVQIPEDSLLLTISAEDTDPEQAARIANLVAASLRTEVSGLESASGPSPIHLTTVAPALPPEHPARPDLPLLLGLALLAAIAAGIAAALVRGTFDDRVRDAQDLTALTERPLLASIPEARAGEPPFLPLEDVAPQGRRAEALRGLRTTLRHLGLGTELRTLLVTSAVHGEGATSTALDLASTLAREGHRTLLIDADLRGTWTDHGLGLGHRDGLSTALRGGAAWTALVQPTALEGLSVLAGGPRPQNPGALLDSFRMTTLLRDAADRYDIVLIDTPPVLALSDSTTLAQQVSGTLLVAGSGRVRSVQLSMALRKLQLVDADALGIVLNRVQRGDLETYYELPPQAAAAVPEHAVAAGAGPRTGRRRRTVPLGTDLQGTSSGSARNASTTRSEA</sequence>
<dbReference type="EMBL" id="QOCI01000009">
    <property type="protein sequence ID" value="RRR17926.1"/>
    <property type="molecule type" value="Genomic_DNA"/>
</dbReference>
<dbReference type="GO" id="GO:0004713">
    <property type="term" value="F:protein tyrosine kinase activity"/>
    <property type="evidence" value="ECO:0007669"/>
    <property type="project" value="TreeGrafter"/>
</dbReference>
<dbReference type="GeneID" id="78121661"/>
<dbReference type="InterPro" id="IPR005702">
    <property type="entry name" value="Wzc-like_C"/>
</dbReference>
<dbReference type="PANTHER" id="PTHR32309:SF31">
    <property type="entry name" value="CAPSULAR EXOPOLYSACCHARIDE FAMILY"/>
    <property type="match status" value="1"/>
</dbReference>
<comment type="caution">
    <text evidence="5">The sequence shown here is derived from an EMBL/GenBank/DDBJ whole genome shotgun (WGS) entry which is preliminary data.</text>
</comment>
<evidence type="ECO:0000256" key="3">
    <source>
        <dbReference type="SAM" id="MobiDB-lite"/>
    </source>
</evidence>
<dbReference type="SUPFAM" id="SSF52540">
    <property type="entry name" value="P-loop containing nucleoside triphosphate hydrolases"/>
    <property type="match status" value="1"/>
</dbReference>
<dbReference type="RefSeq" id="WP_126987891.1">
    <property type="nucleotide sequence ID" value="NZ_ML133857.1"/>
</dbReference>
<dbReference type="PANTHER" id="PTHR32309">
    <property type="entry name" value="TYROSINE-PROTEIN KINASE"/>
    <property type="match status" value="1"/>
</dbReference>
<evidence type="ECO:0000256" key="2">
    <source>
        <dbReference type="ARBA" id="ARBA00022840"/>
    </source>
</evidence>